<evidence type="ECO:0000256" key="1">
    <source>
        <dbReference type="SAM" id="SignalP"/>
    </source>
</evidence>
<dbReference type="Proteomes" id="UP000317977">
    <property type="component" value="Unassembled WGS sequence"/>
</dbReference>
<proteinExistence type="predicted"/>
<evidence type="ECO:0000313" key="2">
    <source>
        <dbReference type="EMBL" id="TWU57927.1"/>
    </source>
</evidence>
<protein>
    <submittedName>
        <fullName evidence="2">Uncharacterized protein</fullName>
    </submittedName>
</protein>
<sequence length="379" mass="41213" precursor="true">MRSLLSMVIFVGLTLTAAAQNFEMFEPSGVVVARVEIRPGRLVMYEGLGARLFFSREPRYDSIDGRFAGYFNFELNRILRFPRSGRGQMETADLDDFNPSYRLTRRLVRPLGDRHSVPVPLHVPGYLGPGYLGPGYVGPGYLGPGYVSPGLPGPFITAPGFGIPPQVFGASPLPGFGGIGPIGPPLPQSVLIDSQTIPNPPLEPVRVQLRNGGPREIQVGVVDLKTPAKTQSLRIAPGSSADVMLEREAGARQIQNFRVITPLGDSQTREIVNDVPATVRYEIVVHEWKIQSVAIDRTAGAGDNPIEDINFHGKSIGRFPLPPGDQLQPGSIDVYRAARNQGNAAAVAPILAEEDNLESALDPLERAILETQQNFQRNR</sequence>
<dbReference type="EMBL" id="SJPX01000001">
    <property type="protein sequence ID" value="TWU57927.1"/>
    <property type="molecule type" value="Genomic_DNA"/>
</dbReference>
<gene>
    <name evidence="2" type="ORF">Poly59_08360</name>
</gene>
<reference evidence="2 3" key="1">
    <citation type="submission" date="2019-02" db="EMBL/GenBank/DDBJ databases">
        <title>Deep-cultivation of Planctomycetes and their phenomic and genomic characterization uncovers novel biology.</title>
        <authorList>
            <person name="Wiegand S."/>
            <person name="Jogler M."/>
            <person name="Boedeker C."/>
            <person name="Pinto D."/>
            <person name="Vollmers J."/>
            <person name="Rivas-Marin E."/>
            <person name="Kohn T."/>
            <person name="Peeters S.H."/>
            <person name="Heuer A."/>
            <person name="Rast P."/>
            <person name="Oberbeckmann S."/>
            <person name="Bunk B."/>
            <person name="Jeske O."/>
            <person name="Meyerdierks A."/>
            <person name="Storesund J.E."/>
            <person name="Kallscheuer N."/>
            <person name="Luecker S."/>
            <person name="Lage O.M."/>
            <person name="Pohl T."/>
            <person name="Merkel B.J."/>
            <person name="Hornburger P."/>
            <person name="Mueller R.-W."/>
            <person name="Bruemmer F."/>
            <person name="Labrenz M."/>
            <person name="Spormann A.M."/>
            <person name="Op Den Camp H."/>
            <person name="Overmann J."/>
            <person name="Amann R."/>
            <person name="Jetten M.S.M."/>
            <person name="Mascher T."/>
            <person name="Medema M.H."/>
            <person name="Devos D.P."/>
            <person name="Kaster A.-K."/>
            <person name="Ovreas L."/>
            <person name="Rohde M."/>
            <person name="Galperin M.Y."/>
            <person name="Jogler C."/>
        </authorList>
    </citation>
    <scope>NUCLEOTIDE SEQUENCE [LARGE SCALE GENOMIC DNA]</scope>
    <source>
        <strain evidence="2 3">Poly59</strain>
    </source>
</reference>
<evidence type="ECO:0000313" key="3">
    <source>
        <dbReference type="Proteomes" id="UP000317977"/>
    </source>
</evidence>
<keyword evidence="3" id="KW-1185">Reference proteome</keyword>
<dbReference type="OrthoDB" id="241339at2"/>
<dbReference type="AlphaFoldDB" id="A0A5C6FBJ2"/>
<organism evidence="2 3">
    <name type="scientific">Rubripirellula reticaptiva</name>
    <dbReference type="NCBI Taxonomy" id="2528013"/>
    <lineage>
        <taxon>Bacteria</taxon>
        <taxon>Pseudomonadati</taxon>
        <taxon>Planctomycetota</taxon>
        <taxon>Planctomycetia</taxon>
        <taxon>Pirellulales</taxon>
        <taxon>Pirellulaceae</taxon>
        <taxon>Rubripirellula</taxon>
    </lineage>
</organism>
<keyword evidence="1" id="KW-0732">Signal</keyword>
<accession>A0A5C6FBJ2</accession>
<feature type="chain" id="PRO_5022977615" evidence="1">
    <location>
        <begin position="20"/>
        <end position="379"/>
    </location>
</feature>
<name>A0A5C6FBJ2_9BACT</name>
<comment type="caution">
    <text evidence="2">The sequence shown here is derived from an EMBL/GenBank/DDBJ whole genome shotgun (WGS) entry which is preliminary data.</text>
</comment>
<dbReference type="RefSeq" id="WP_146532738.1">
    <property type="nucleotide sequence ID" value="NZ_SJPX01000001.1"/>
</dbReference>
<feature type="signal peptide" evidence="1">
    <location>
        <begin position="1"/>
        <end position="19"/>
    </location>
</feature>